<evidence type="ECO:0000256" key="2">
    <source>
        <dbReference type="ARBA" id="ARBA00022723"/>
    </source>
</evidence>
<dbReference type="RefSeq" id="WP_308199516.1">
    <property type="nucleotide sequence ID" value="NZ_BAAAUB010000082.1"/>
</dbReference>
<reference evidence="5 6" key="1">
    <citation type="submission" date="2022-06" db="EMBL/GenBank/DDBJ databases">
        <title>Sequencing the genomes of 1000 actinobacteria strains.</title>
        <authorList>
            <person name="Klenk H.-P."/>
        </authorList>
    </citation>
    <scope>NUCLEOTIDE SEQUENCE [LARGE SCALE GENOMIC DNA]</scope>
    <source>
        <strain evidence="5 6">DSM 41656</strain>
    </source>
</reference>
<gene>
    <name evidence="5" type="ORF">FHR36_003779</name>
</gene>
<accession>A0ABT1J1P3</accession>
<keyword evidence="3" id="KW-0408">Iron</keyword>
<feature type="domain" description="JmjC" evidence="4">
    <location>
        <begin position="36"/>
        <end position="179"/>
    </location>
</feature>
<dbReference type="InterPro" id="IPR003347">
    <property type="entry name" value="JmjC_dom"/>
</dbReference>
<proteinExistence type="predicted"/>
<dbReference type="InterPro" id="IPR039994">
    <property type="entry name" value="NO66-like"/>
</dbReference>
<keyword evidence="2" id="KW-0479">Metal-binding</keyword>
<evidence type="ECO:0000313" key="5">
    <source>
        <dbReference type="EMBL" id="MCP2310646.1"/>
    </source>
</evidence>
<protein>
    <recommendedName>
        <fullName evidence="4">JmjC domain-containing protein</fullName>
    </recommendedName>
</protein>
<keyword evidence="6" id="KW-1185">Reference proteome</keyword>
<dbReference type="Pfam" id="PF08007">
    <property type="entry name" value="JmjC_2"/>
    <property type="match status" value="1"/>
</dbReference>
<evidence type="ECO:0000313" key="6">
    <source>
        <dbReference type="Proteomes" id="UP001206483"/>
    </source>
</evidence>
<dbReference type="PANTHER" id="PTHR13096:SF9">
    <property type="entry name" value="BIFUNCTIONAL LYSINE-SPECIFIC DEMETHYLASE AND HISTIDYL-HYDROXYLASE"/>
    <property type="match status" value="1"/>
</dbReference>
<organism evidence="5 6">
    <name type="scientific">Kitasatospora paracochleata</name>
    <dbReference type="NCBI Taxonomy" id="58354"/>
    <lineage>
        <taxon>Bacteria</taxon>
        <taxon>Bacillati</taxon>
        <taxon>Actinomycetota</taxon>
        <taxon>Actinomycetes</taxon>
        <taxon>Kitasatosporales</taxon>
        <taxon>Streptomycetaceae</taxon>
        <taxon>Kitasatospora</taxon>
    </lineage>
</organism>
<dbReference type="PANTHER" id="PTHR13096">
    <property type="entry name" value="MINA53 MYC INDUCED NUCLEAR ANTIGEN"/>
    <property type="match status" value="1"/>
</dbReference>
<name>A0ABT1J1P3_9ACTN</name>
<sequence length="335" mass="37373">MVVEGQETPMSELGGAYGRNRDVNRLEALYERYRSGSTVVLNSLERRWEPLRLLTSAMSAEVNARFQVNVYLTPPGQARGFNPHYDTHDVIILQAHGTKRWRLYGAPYALPLESQKYEHSRDVPEVEQEIDLRPGSLLYLPRGTIHAPTSTDTASLHLTIGIHPVLVPGVLQDAVRQVIDEDERFRTGLPIGFANDKELQRRTEETLAELVEVLAARLSPQEMTAKSLKRAISISQPELRGHLTDLENLPQLGPGTTVRRRPGLRWGMTLTEDLVELEFHNKTVQLPIHVADEVRYVTESGESGFTAASITGGLDQPGCLVLVQTLVREGFLTCG</sequence>
<dbReference type="Proteomes" id="UP001206483">
    <property type="component" value="Unassembled WGS sequence"/>
</dbReference>
<comment type="caution">
    <text evidence="5">The sequence shown here is derived from an EMBL/GenBank/DDBJ whole genome shotgun (WGS) entry which is preliminary data.</text>
</comment>
<dbReference type="PROSITE" id="PS51184">
    <property type="entry name" value="JMJC"/>
    <property type="match status" value="1"/>
</dbReference>
<dbReference type="EMBL" id="JAMZDX010000003">
    <property type="protein sequence ID" value="MCP2310646.1"/>
    <property type="molecule type" value="Genomic_DNA"/>
</dbReference>
<comment type="cofactor">
    <cofactor evidence="1">
        <name>Fe(2+)</name>
        <dbReference type="ChEBI" id="CHEBI:29033"/>
    </cofactor>
</comment>
<evidence type="ECO:0000256" key="3">
    <source>
        <dbReference type="ARBA" id="ARBA00023004"/>
    </source>
</evidence>
<evidence type="ECO:0000256" key="1">
    <source>
        <dbReference type="ARBA" id="ARBA00001954"/>
    </source>
</evidence>
<dbReference type="Gene3D" id="2.60.120.650">
    <property type="entry name" value="Cupin"/>
    <property type="match status" value="1"/>
</dbReference>
<dbReference type="SUPFAM" id="SSF51197">
    <property type="entry name" value="Clavaminate synthase-like"/>
    <property type="match status" value="1"/>
</dbReference>
<evidence type="ECO:0000259" key="4">
    <source>
        <dbReference type="PROSITE" id="PS51184"/>
    </source>
</evidence>